<reference evidence="1 2" key="1">
    <citation type="submission" date="2021-01" db="EMBL/GenBank/DDBJ databases">
        <title>Genome public.</title>
        <authorList>
            <person name="Liu C."/>
            <person name="Sun Q."/>
        </authorList>
    </citation>
    <scope>NUCLEOTIDE SEQUENCE [LARGE SCALE GENOMIC DNA]</scope>
    <source>
        <strain evidence="1 2">YIM B02564</strain>
    </source>
</reference>
<comment type="caution">
    <text evidence="1">The sequence shown here is derived from an EMBL/GenBank/DDBJ whole genome shotgun (WGS) entry which is preliminary data.</text>
</comment>
<dbReference type="Proteomes" id="UP000623967">
    <property type="component" value="Unassembled WGS sequence"/>
</dbReference>
<sequence>MKELVGTCSCCGKDIYCLDGFFNGVMTDEKQSYCFTCYETICKKNENP</sequence>
<dbReference type="EMBL" id="JAESWB010000247">
    <property type="protein sequence ID" value="MBL4953797.1"/>
    <property type="molecule type" value="Genomic_DNA"/>
</dbReference>
<protein>
    <recommendedName>
        <fullName evidence="3">GapA-binding peptide SR1P</fullName>
    </recommendedName>
</protein>
<evidence type="ECO:0000313" key="1">
    <source>
        <dbReference type="EMBL" id="MBL4953797.1"/>
    </source>
</evidence>
<organism evidence="1 2">
    <name type="scientific">Neobacillus paridis</name>
    <dbReference type="NCBI Taxonomy" id="2803862"/>
    <lineage>
        <taxon>Bacteria</taxon>
        <taxon>Bacillati</taxon>
        <taxon>Bacillota</taxon>
        <taxon>Bacilli</taxon>
        <taxon>Bacillales</taxon>
        <taxon>Bacillaceae</taxon>
        <taxon>Neobacillus</taxon>
    </lineage>
</organism>
<keyword evidence="2" id="KW-1185">Reference proteome</keyword>
<dbReference type="RefSeq" id="WP_202655064.1">
    <property type="nucleotide sequence ID" value="NZ_JAESWB010000247.1"/>
</dbReference>
<gene>
    <name evidence="1" type="ORF">JK635_16560</name>
</gene>
<evidence type="ECO:0000313" key="2">
    <source>
        <dbReference type="Proteomes" id="UP000623967"/>
    </source>
</evidence>
<proteinExistence type="predicted"/>
<name>A0ABS1TR86_9BACI</name>
<accession>A0ABS1TR86</accession>
<evidence type="ECO:0008006" key="3">
    <source>
        <dbReference type="Google" id="ProtNLM"/>
    </source>
</evidence>